<proteinExistence type="predicted"/>
<dbReference type="OrthoDB" id="5125557at2"/>
<dbReference type="AlphaFoldDB" id="A0A099JPV9"/>
<gene>
    <name evidence="2" type="ORF">BJ997_001367</name>
    <name evidence="1" type="ORF">GY21_04825</name>
</gene>
<dbReference type="Gene3D" id="1.10.287.1700">
    <property type="match status" value="1"/>
</dbReference>
<sequence length="150" mass="15948">MKRLFPLAGLLRLRHLEQDEAAGELAAANSRVQDNETRRDRARALLHGGAHSPTSAAAMNAMAAARASSRSMLSDLDALGQGHLATLAQAQTVFDAARAESIALEKLQARHAAAVVAADLHAEQIVLDEIASTRWHRDQAARETDGGGAR</sequence>
<name>A0A099JPV9_9MICO</name>
<comment type="caution">
    <text evidence="1">The sequence shown here is derived from an EMBL/GenBank/DDBJ whole genome shotgun (WGS) entry which is preliminary data.</text>
</comment>
<dbReference type="RefSeq" id="WP_035835539.1">
    <property type="nucleotide sequence ID" value="NZ_JACHBQ010000001.1"/>
</dbReference>
<evidence type="ECO:0000313" key="1">
    <source>
        <dbReference type="EMBL" id="KGJ79493.1"/>
    </source>
</evidence>
<keyword evidence="2" id="KW-0282">Flagellum</keyword>
<reference evidence="2 4" key="2">
    <citation type="submission" date="2020-08" db="EMBL/GenBank/DDBJ databases">
        <title>Sequencing the genomes of 1000 actinobacteria strains.</title>
        <authorList>
            <person name="Klenk H.-P."/>
        </authorList>
    </citation>
    <scope>NUCLEOTIDE SEQUENCE [LARGE SCALE GENOMIC DNA]</scope>
    <source>
        <strain evidence="2 4">DSM 21065</strain>
    </source>
</reference>
<evidence type="ECO:0000313" key="4">
    <source>
        <dbReference type="Proteomes" id="UP000561726"/>
    </source>
</evidence>
<dbReference type="EMBL" id="JACHBQ010000001">
    <property type="protein sequence ID" value="MBB5640819.1"/>
    <property type="molecule type" value="Genomic_DNA"/>
</dbReference>
<dbReference type="EMBL" id="JPXF01000013">
    <property type="protein sequence ID" value="KGJ79493.1"/>
    <property type="molecule type" value="Genomic_DNA"/>
</dbReference>
<organism evidence="1 3">
    <name type="scientific">Cryobacterium roopkundense</name>
    <dbReference type="NCBI Taxonomy" id="1001240"/>
    <lineage>
        <taxon>Bacteria</taxon>
        <taxon>Bacillati</taxon>
        <taxon>Actinomycetota</taxon>
        <taxon>Actinomycetes</taxon>
        <taxon>Micrococcales</taxon>
        <taxon>Microbacteriaceae</taxon>
        <taxon>Cryobacterium</taxon>
    </lineage>
</organism>
<accession>A0A099JPV9</accession>
<dbReference type="InterPro" id="IPR053716">
    <property type="entry name" value="Flag_assembly_chemotaxis_eff"/>
</dbReference>
<protein>
    <submittedName>
        <fullName evidence="2">Flagellar FliJ protein</fullName>
    </submittedName>
</protein>
<keyword evidence="2" id="KW-0966">Cell projection</keyword>
<dbReference type="Proteomes" id="UP000029864">
    <property type="component" value="Unassembled WGS sequence"/>
</dbReference>
<evidence type="ECO:0000313" key="2">
    <source>
        <dbReference type="EMBL" id="MBB5640819.1"/>
    </source>
</evidence>
<dbReference type="eggNOG" id="COG2882">
    <property type="taxonomic scope" value="Bacteria"/>
</dbReference>
<keyword evidence="2" id="KW-0969">Cilium</keyword>
<reference evidence="1 3" key="1">
    <citation type="submission" date="2014-08" db="EMBL/GenBank/DDBJ databases">
        <authorList>
            <person name="Sisinthy S."/>
        </authorList>
    </citation>
    <scope>NUCLEOTIDE SEQUENCE [LARGE SCALE GENOMIC DNA]</scope>
    <source>
        <strain evidence="1 3">RuG17</strain>
    </source>
</reference>
<dbReference type="STRING" id="1001240.GY21_04825"/>
<dbReference type="Proteomes" id="UP000561726">
    <property type="component" value="Unassembled WGS sequence"/>
</dbReference>
<keyword evidence="3" id="KW-1185">Reference proteome</keyword>
<evidence type="ECO:0000313" key="3">
    <source>
        <dbReference type="Proteomes" id="UP000029864"/>
    </source>
</evidence>